<name>A0ACB9JTG2_9ASTR</name>
<accession>A0ACB9JTG2</accession>
<protein>
    <submittedName>
        <fullName evidence="1">Uncharacterized protein</fullName>
    </submittedName>
</protein>
<dbReference type="EMBL" id="CM042019">
    <property type="protein sequence ID" value="KAI3823314.1"/>
    <property type="molecule type" value="Genomic_DNA"/>
</dbReference>
<organism evidence="1 2">
    <name type="scientific">Smallanthus sonchifolius</name>
    <dbReference type="NCBI Taxonomy" id="185202"/>
    <lineage>
        <taxon>Eukaryota</taxon>
        <taxon>Viridiplantae</taxon>
        <taxon>Streptophyta</taxon>
        <taxon>Embryophyta</taxon>
        <taxon>Tracheophyta</taxon>
        <taxon>Spermatophyta</taxon>
        <taxon>Magnoliopsida</taxon>
        <taxon>eudicotyledons</taxon>
        <taxon>Gunneridae</taxon>
        <taxon>Pentapetalae</taxon>
        <taxon>asterids</taxon>
        <taxon>campanulids</taxon>
        <taxon>Asterales</taxon>
        <taxon>Asteraceae</taxon>
        <taxon>Asteroideae</taxon>
        <taxon>Heliantheae alliance</taxon>
        <taxon>Millerieae</taxon>
        <taxon>Smallanthus</taxon>
    </lineage>
</organism>
<comment type="caution">
    <text evidence="1">The sequence shown here is derived from an EMBL/GenBank/DDBJ whole genome shotgun (WGS) entry which is preliminary data.</text>
</comment>
<dbReference type="Proteomes" id="UP001056120">
    <property type="component" value="Linkage Group LG02"/>
</dbReference>
<evidence type="ECO:0000313" key="2">
    <source>
        <dbReference type="Proteomes" id="UP001056120"/>
    </source>
</evidence>
<sequence length="400" mass="45642">MEGGSTVVNDGDDALISLPPGFRFHPTDEEIVTHYLTHKVIDRNFTASAIGEADLNKCEPWDLHKKAKMGEKEWWFFCQRDRKYPTGMRTNRATDSGYWKATGKDKEILKIGKSVAGGKLVGMKKTLVFYKGRAPKGEKTNWVMHEFRLEGDFSYYNMSRASKDEWVVCRVVQKNTEIKRNPGTDNGMMRMNSFVDGLLDSPQWMPPLMDPQAPRFDPDRPGSSFTHPDKNNITNYNESYGVKKFKGLVNDENYPSYFSHDQDYKNFIVSPYNYNFDTNSFQMNPFINDHQSNFPSTHNNNFSTNFPDLSSWPTRYMDRASGLDEDDKKVSGQCKVEPYIANNINQSSKISMTSQDTGISNDMTTEISSSSMHDIGMRPYDHSDDQPAPSALSDLDSLLE</sequence>
<evidence type="ECO:0000313" key="1">
    <source>
        <dbReference type="EMBL" id="KAI3823314.1"/>
    </source>
</evidence>
<proteinExistence type="predicted"/>
<reference evidence="2" key="1">
    <citation type="journal article" date="2022" name="Mol. Ecol. Resour.">
        <title>The genomes of chicory, endive, great burdock and yacon provide insights into Asteraceae palaeo-polyploidization history and plant inulin production.</title>
        <authorList>
            <person name="Fan W."/>
            <person name="Wang S."/>
            <person name="Wang H."/>
            <person name="Wang A."/>
            <person name="Jiang F."/>
            <person name="Liu H."/>
            <person name="Zhao H."/>
            <person name="Xu D."/>
            <person name="Zhang Y."/>
        </authorList>
    </citation>
    <scope>NUCLEOTIDE SEQUENCE [LARGE SCALE GENOMIC DNA]</scope>
    <source>
        <strain evidence="2">cv. Yunnan</strain>
    </source>
</reference>
<gene>
    <name evidence="1" type="ORF">L1987_04749</name>
</gene>
<keyword evidence="2" id="KW-1185">Reference proteome</keyword>
<reference evidence="1 2" key="2">
    <citation type="journal article" date="2022" name="Mol. Ecol. Resour.">
        <title>The genomes of chicory, endive, great burdock and yacon provide insights into Asteraceae paleo-polyploidization history and plant inulin production.</title>
        <authorList>
            <person name="Fan W."/>
            <person name="Wang S."/>
            <person name="Wang H."/>
            <person name="Wang A."/>
            <person name="Jiang F."/>
            <person name="Liu H."/>
            <person name="Zhao H."/>
            <person name="Xu D."/>
            <person name="Zhang Y."/>
        </authorList>
    </citation>
    <scope>NUCLEOTIDE SEQUENCE [LARGE SCALE GENOMIC DNA]</scope>
    <source>
        <strain evidence="2">cv. Yunnan</strain>
        <tissue evidence="1">Leaves</tissue>
    </source>
</reference>